<proteinExistence type="predicted"/>
<gene>
    <name evidence="1" type="ORF">FHU10_5067</name>
</gene>
<accession>A0A542BNB7</accession>
<dbReference type="EMBL" id="VISQ01000001">
    <property type="protein sequence ID" value="TVZ72392.1"/>
    <property type="molecule type" value="Genomic_DNA"/>
</dbReference>
<reference evidence="1" key="1">
    <citation type="submission" date="2019-06" db="EMBL/GenBank/DDBJ databases">
        <authorList>
            <person name="Deangelis K."/>
            <person name="Huntemann M."/>
            <person name="Clum A."/>
            <person name="Pillay M."/>
            <person name="Palaniappan K."/>
            <person name="Varghese N."/>
            <person name="Mikhailova N."/>
            <person name="Stamatis D."/>
            <person name="Reddy T."/>
            <person name="Daum C."/>
            <person name="Shapiro N."/>
            <person name="Ivanova N."/>
            <person name="Kyrpides N."/>
            <person name="Woyke T."/>
        </authorList>
    </citation>
    <scope>NUCLEOTIDE SEQUENCE [LARGE SCALE GENOMIC DNA]</scope>
    <source>
        <strain evidence="1">128R</strain>
    </source>
</reference>
<sequence>MKIDKDNILDLLKEKVSDYLYPLKMGGSINEEAFNELLNISEEATRLFKGDSLVPKRLLSEIYLVSVGVESENVYLKNKLLSGFSEKIMNCFNLILAGESVDDKRDTGPRII</sequence>
<name>A0A542BNB7_SERFO</name>
<protein>
    <submittedName>
        <fullName evidence="1">Uncharacterized protein</fullName>
    </submittedName>
</protein>
<dbReference type="AlphaFoldDB" id="A0A542BNB7"/>
<reference evidence="1" key="2">
    <citation type="submission" date="2019-08" db="EMBL/GenBank/DDBJ databases">
        <title>Investigation of anaerobic lignin degradation for improved lignocellulosic biofuels.</title>
        <authorList>
            <person name="Deangelis K.PhD."/>
        </authorList>
    </citation>
    <scope>NUCLEOTIDE SEQUENCE [LARGE SCALE GENOMIC DNA]</scope>
    <source>
        <strain evidence="1">128R</strain>
    </source>
</reference>
<dbReference type="OrthoDB" id="6563914at2"/>
<organism evidence="1">
    <name type="scientific">Serratia fonticola</name>
    <dbReference type="NCBI Taxonomy" id="47917"/>
    <lineage>
        <taxon>Bacteria</taxon>
        <taxon>Pseudomonadati</taxon>
        <taxon>Pseudomonadota</taxon>
        <taxon>Gammaproteobacteria</taxon>
        <taxon>Enterobacterales</taxon>
        <taxon>Yersiniaceae</taxon>
        <taxon>Serratia</taxon>
    </lineage>
</organism>
<evidence type="ECO:0000313" key="1">
    <source>
        <dbReference type="EMBL" id="TVZ72392.1"/>
    </source>
</evidence>
<comment type="caution">
    <text evidence="1">The sequence shown here is derived from an EMBL/GenBank/DDBJ whole genome shotgun (WGS) entry which is preliminary data.</text>
</comment>